<dbReference type="PROSITE" id="PS00108">
    <property type="entry name" value="PROTEIN_KINASE_ST"/>
    <property type="match status" value="1"/>
</dbReference>
<feature type="region of interest" description="Disordered" evidence="6">
    <location>
        <begin position="45"/>
        <end position="73"/>
    </location>
</feature>
<evidence type="ECO:0000256" key="6">
    <source>
        <dbReference type="SAM" id="MobiDB-lite"/>
    </source>
</evidence>
<evidence type="ECO:0000313" key="9">
    <source>
        <dbReference type="Proteomes" id="UP001178507"/>
    </source>
</evidence>
<organism evidence="8 9">
    <name type="scientific">Effrenium voratum</name>
    <dbReference type="NCBI Taxonomy" id="2562239"/>
    <lineage>
        <taxon>Eukaryota</taxon>
        <taxon>Sar</taxon>
        <taxon>Alveolata</taxon>
        <taxon>Dinophyceae</taxon>
        <taxon>Suessiales</taxon>
        <taxon>Symbiodiniaceae</taxon>
        <taxon>Effrenium</taxon>
    </lineage>
</organism>
<dbReference type="AlphaFoldDB" id="A0AA36JAZ0"/>
<dbReference type="PANTHER" id="PTHR45646">
    <property type="entry name" value="SERINE/THREONINE-PROTEIN KINASE DOA-RELATED"/>
    <property type="match status" value="1"/>
</dbReference>
<dbReference type="Proteomes" id="UP001178507">
    <property type="component" value="Unassembled WGS sequence"/>
</dbReference>
<keyword evidence="3" id="KW-0547">Nucleotide-binding</keyword>
<gene>
    <name evidence="8" type="ORF">EVOR1521_LOCUS24823</name>
</gene>
<dbReference type="Pfam" id="PF00069">
    <property type="entry name" value="Pkinase"/>
    <property type="match status" value="1"/>
</dbReference>
<evidence type="ECO:0000256" key="2">
    <source>
        <dbReference type="ARBA" id="ARBA00022679"/>
    </source>
</evidence>
<evidence type="ECO:0000256" key="3">
    <source>
        <dbReference type="ARBA" id="ARBA00022741"/>
    </source>
</evidence>
<evidence type="ECO:0000256" key="5">
    <source>
        <dbReference type="ARBA" id="ARBA00022840"/>
    </source>
</evidence>
<feature type="domain" description="Protein kinase" evidence="7">
    <location>
        <begin position="92"/>
        <end position="400"/>
    </location>
</feature>
<dbReference type="GO" id="GO:0004674">
    <property type="term" value="F:protein serine/threonine kinase activity"/>
    <property type="evidence" value="ECO:0007669"/>
    <property type="project" value="UniProtKB-KW"/>
</dbReference>
<evidence type="ECO:0000256" key="1">
    <source>
        <dbReference type="ARBA" id="ARBA00022527"/>
    </source>
</evidence>
<protein>
    <recommendedName>
        <fullName evidence="7">Protein kinase domain-containing protein</fullName>
    </recommendedName>
</protein>
<keyword evidence="4" id="KW-0418">Kinase</keyword>
<feature type="compositionally biased region" description="Gly residues" evidence="6">
    <location>
        <begin position="48"/>
        <end position="63"/>
    </location>
</feature>
<dbReference type="PROSITE" id="PS50011">
    <property type="entry name" value="PROTEIN_KINASE_DOM"/>
    <property type="match status" value="1"/>
</dbReference>
<dbReference type="Gene3D" id="3.30.200.20">
    <property type="entry name" value="Phosphorylase Kinase, domain 1"/>
    <property type="match status" value="1"/>
</dbReference>
<keyword evidence="1" id="KW-0723">Serine/threonine-protein kinase</keyword>
<dbReference type="EMBL" id="CAUJNA010003428">
    <property type="protein sequence ID" value="CAJ1401731.1"/>
    <property type="molecule type" value="Genomic_DNA"/>
</dbReference>
<keyword evidence="5" id="KW-0067">ATP-binding</keyword>
<reference evidence="8" key="1">
    <citation type="submission" date="2023-08" db="EMBL/GenBank/DDBJ databases">
        <authorList>
            <person name="Chen Y."/>
            <person name="Shah S."/>
            <person name="Dougan E. K."/>
            <person name="Thang M."/>
            <person name="Chan C."/>
        </authorList>
    </citation>
    <scope>NUCLEOTIDE SEQUENCE</scope>
</reference>
<dbReference type="InterPro" id="IPR008271">
    <property type="entry name" value="Ser/Thr_kinase_AS"/>
</dbReference>
<sequence length="424" mass="46166">MARAFTLGRAPCALSGLGHLVSPEVPRRAPAGPVAAVATCLHVRQRMGRGGGKGKGSGKGKGAGSQKPTDDPNFVRWSKNMRLQGSPSGAVYVVEDYVASGSFSRVFRVHEAKRWGERRVYAAKVMRKEDSYIQYTSSGPKEGELLMRLEAAQAAQEQEVLTMRCLDSFATKDDAGQEYWCLILEWLDASLFDIVRANGHRGLHLSMVRILLRQLLEQLKVLQELKCTHTDIKHKNCCLANTEHYLAPSSGGPTIILTQPLAKFIDYGNAVFEGDKKPHPIHTKQFRAPEVLLNVRMGWGPASDTWTLGVTAAFLVSGQLIFNSHDPTELLRLMRQALGPFPARLLAAAQGGVEPQLGSWLNLAGKGPAEAACADLLLRMLALDPGERLSAEEALRHTFIADGGDGEKAPIPPKTSELRYLGAS</sequence>
<evidence type="ECO:0000313" key="8">
    <source>
        <dbReference type="EMBL" id="CAJ1401731.1"/>
    </source>
</evidence>
<dbReference type="SUPFAM" id="SSF56112">
    <property type="entry name" value="Protein kinase-like (PK-like)"/>
    <property type="match status" value="1"/>
</dbReference>
<comment type="caution">
    <text evidence="8">The sequence shown here is derived from an EMBL/GenBank/DDBJ whole genome shotgun (WGS) entry which is preliminary data.</text>
</comment>
<dbReference type="InterPro" id="IPR011009">
    <property type="entry name" value="Kinase-like_dom_sf"/>
</dbReference>
<dbReference type="InterPro" id="IPR051175">
    <property type="entry name" value="CLK_kinases"/>
</dbReference>
<dbReference type="PANTHER" id="PTHR45646:SF11">
    <property type="entry name" value="SERINE_THREONINE-PROTEIN KINASE DOA"/>
    <property type="match status" value="1"/>
</dbReference>
<keyword evidence="9" id="KW-1185">Reference proteome</keyword>
<proteinExistence type="predicted"/>
<keyword evidence="2" id="KW-0808">Transferase</keyword>
<name>A0AA36JAZ0_9DINO</name>
<dbReference type="SMART" id="SM00220">
    <property type="entry name" value="S_TKc"/>
    <property type="match status" value="1"/>
</dbReference>
<dbReference type="GO" id="GO:0005524">
    <property type="term" value="F:ATP binding"/>
    <property type="evidence" value="ECO:0007669"/>
    <property type="project" value="UniProtKB-KW"/>
</dbReference>
<evidence type="ECO:0000256" key="4">
    <source>
        <dbReference type="ARBA" id="ARBA00022777"/>
    </source>
</evidence>
<dbReference type="GO" id="GO:0005634">
    <property type="term" value="C:nucleus"/>
    <property type="evidence" value="ECO:0007669"/>
    <property type="project" value="TreeGrafter"/>
</dbReference>
<accession>A0AA36JAZ0</accession>
<dbReference type="InterPro" id="IPR000719">
    <property type="entry name" value="Prot_kinase_dom"/>
</dbReference>
<dbReference type="Gene3D" id="1.10.510.10">
    <property type="entry name" value="Transferase(Phosphotransferase) domain 1"/>
    <property type="match status" value="1"/>
</dbReference>
<evidence type="ECO:0000259" key="7">
    <source>
        <dbReference type="PROSITE" id="PS50011"/>
    </source>
</evidence>